<keyword evidence="3" id="KW-1185">Reference proteome</keyword>
<feature type="region of interest" description="Disordered" evidence="1">
    <location>
        <begin position="55"/>
        <end position="96"/>
    </location>
</feature>
<evidence type="ECO:0000313" key="3">
    <source>
        <dbReference type="Proteomes" id="UP000050761"/>
    </source>
</evidence>
<evidence type="ECO:0000256" key="1">
    <source>
        <dbReference type="SAM" id="MobiDB-lite"/>
    </source>
</evidence>
<dbReference type="AlphaFoldDB" id="A0A183F7C0"/>
<dbReference type="WBParaSite" id="HPBE_0000206201-mRNA-1">
    <property type="protein sequence ID" value="HPBE_0000206201-mRNA-1"/>
    <property type="gene ID" value="HPBE_0000206201"/>
</dbReference>
<evidence type="ECO:0000313" key="2">
    <source>
        <dbReference type="EMBL" id="VDO22873.1"/>
    </source>
</evidence>
<name>A0A183F7C0_HELPZ</name>
<accession>A0A3P7UQV8</accession>
<reference evidence="2 3" key="1">
    <citation type="submission" date="2018-11" db="EMBL/GenBank/DDBJ databases">
        <authorList>
            <consortium name="Pathogen Informatics"/>
        </authorList>
    </citation>
    <scope>NUCLEOTIDE SEQUENCE [LARGE SCALE GENOMIC DNA]</scope>
</reference>
<dbReference type="EMBL" id="UZAH01002732">
    <property type="protein sequence ID" value="VDO22873.1"/>
    <property type="molecule type" value="Genomic_DNA"/>
</dbReference>
<evidence type="ECO:0000313" key="4">
    <source>
        <dbReference type="WBParaSite" id="HPBE_0000206201-mRNA-1"/>
    </source>
</evidence>
<accession>A0A183F7C0</accession>
<proteinExistence type="predicted"/>
<protein>
    <submittedName>
        <fullName evidence="4">Glutamine amidotransferase type-1 domain-containing protein</fullName>
    </submittedName>
</protein>
<dbReference type="Proteomes" id="UP000050761">
    <property type="component" value="Unassembled WGS sequence"/>
</dbReference>
<sequence>MCEHFEGVPDGRVEFGGDGRVEFGGIAVIGEQGAGIQIHPNRSGERSQVNKAAYDGREKHFESSRVATRPLSLMTAEKSSQKAMDFPTMGLEPLTT</sequence>
<gene>
    <name evidence="2" type="ORF">HPBE_LOCUS2063</name>
</gene>
<reference evidence="4" key="2">
    <citation type="submission" date="2019-09" db="UniProtKB">
        <authorList>
            <consortium name="WormBaseParasite"/>
        </authorList>
    </citation>
    <scope>IDENTIFICATION</scope>
</reference>
<organism evidence="3 4">
    <name type="scientific">Heligmosomoides polygyrus</name>
    <name type="common">Parasitic roundworm</name>
    <dbReference type="NCBI Taxonomy" id="6339"/>
    <lineage>
        <taxon>Eukaryota</taxon>
        <taxon>Metazoa</taxon>
        <taxon>Ecdysozoa</taxon>
        <taxon>Nematoda</taxon>
        <taxon>Chromadorea</taxon>
        <taxon>Rhabditida</taxon>
        <taxon>Rhabditina</taxon>
        <taxon>Rhabditomorpha</taxon>
        <taxon>Strongyloidea</taxon>
        <taxon>Heligmosomidae</taxon>
        <taxon>Heligmosomoides</taxon>
    </lineage>
</organism>